<protein>
    <recommendedName>
        <fullName evidence="3">DUF4394 domain-containing protein</fullName>
    </recommendedName>
</protein>
<name>A0ABW5MWW9_9FLAO</name>
<reference evidence="2" key="1">
    <citation type="journal article" date="2019" name="Int. J. Syst. Evol. Microbiol.">
        <title>The Global Catalogue of Microorganisms (GCM) 10K type strain sequencing project: providing services to taxonomists for standard genome sequencing and annotation.</title>
        <authorList>
            <consortium name="The Broad Institute Genomics Platform"/>
            <consortium name="The Broad Institute Genome Sequencing Center for Infectious Disease"/>
            <person name="Wu L."/>
            <person name="Ma J."/>
        </authorList>
    </citation>
    <scope>NUCLEOTIDE SEQUENCE [LARGE SCALE GENOMIC DNA]</scope>
    <source>
        <strain evidence="2">KCTC 52368</strain>
    </source>
</reference>
<comment type="caution">
    <text evidence="1">The sequence shown here is derived from an EMBL/GenBank/DDBJ whole genome shotgun (WGS) entry which is preliminary data.</text>
</comment>
<proteinExistence type="predicted"/>
<dbReference type="Proteomes" id="UP001597526">
    <property type="component" value="Unassembled WGS sequence"/>
</dbReference>
<dbReference type="PROSITE" id="PS51257">
    <property type="entry name" value="PROKAR_LIPOPROTEIN"/>
    <property type="match status" value="1"/>
</dbReference>
<evidence type="ECO:0000313" key="2">
    <source>
        <dbReference type="Proteomes" id="UP001597526"/>
    </source>
</evidence>
<organism evidence="1 2">
    <name type="scientific">Croceitalea marina</name>
    <dbReference type="NCBI Taxonomy" id="1775166"/>
    <lineage>
        <taxon>Bacteria</taxon>
        <taxon>Pseudomonadati</taxon>
        <taxon>Bacteroidota</taxon>
        <taxon>Flavobacteriia</taxon>
        <taxon>Flavobacteriales</taxon>
        <taxon>Flavobacteriaceae</taxon>
        <taxon>Croceitalea</taxon>
    </lineage>
</organism>
<evidence type="ECO:0008006" key="3">
    <source>
        <dbReference type="Google" id="ProtNLM"/>
    </source>
</evidence>
<gene>
    <name evidence="1" type="ORF">ACFSQJ_12850</name>
</gene>
<keyword evidence="2" id="KW-1185">Reference proteome</keyword>
<accession>A0ABW5MWW9</accession>
<evidence type="ECO:0000313" key="1">
    <source>
        <dbReference type="EMBL" id="MFD2587827.1"/>
    </source>
</evidence>
<sequence length="693" mass="72677">MNNLKTIASIFSLGILLLGCADENDDDNAAVTLNAGELSGGPFSFTVDGEPDMVSGIILDDTNLTGSIQGYVITDDEKNILGLPPTLDAVEGVDFDTAGAGSCYIYHITYEEGLTGREVGENLDDLAGDFDLSNFIVVERSALNAGVLVGGPFEFAVDGVPDMVSGITLDDTELNGETQTYVITDNAKNILGLPPTLETVEGVDFDGAGVGSCYIYHLTYSGQLNGLEGGENLENLDGNFNLSNFVVVNRNALNAGVLSGGPYEFVVDGVPDMVSEISLDDSELNGDKQTYVITDDAKNILGIPPTLEAVKGVDFDGAGVGSCYIYHLTYSAELEGLEAGNNLDGLTGNFGLSNFVVVNRNALNAGTLNGGPYDFVVDGIPDMVSGITLDDAGLNGDKQTYVITDDAKNILGIPPTLEAVAGVDFDSADTGSCYIYHLTYSTGLEGLVAGNNLEGLTGNFGLSNFVVVNRNALNAGKLNGGPYNFVVDGVPDMVQNISLDTCELNGDKQTYVITDDAKNILGVPPTLDAVKGVDFDGAGVGSCYIYHLTYSVDLTGLEAGNNLDGLSGQFDLSNFVVVNRAALDAGVLKGGPFEFIVDGTPDMVSGIYLDDTNLTGSNQTYVITDDAKNILGLPPTLEAVEGVDFDAAGVGICYIWHLTYEGEISGLEAGKNAADLEGSFDLSNFIMVTRKVH</sequence>
<dbReference type="EMBL" id="JBHULB010000016">
    <property type="protein sequence ID" value="MFD2587827.1"/>
    <property type="molecule type" value="Genomic_DNA"/>
</dbReference>
<dbReference type="RefSeq" id="WP_377767344.1">
    <property type="nucleotide sequence ID" value="NZ_JBHULB010000016.1"/>
</dbReference>